<dbReference type="RefSeq" id="XP_002542801.1">
    <property type="nucleotide sequence ID" value="XM_002542755.1"/>
</dbReference>
<name>C4JF95_UNCRE</name>
<accession>C4JF95</accession>
<dbReference type="STRING" id="336963.C4JF95"/>
<feature type="coiled-coil region" evidence="1">
    <location>
        <begin position="156"/>
        <end position="191"/>
    </location>
</feature>
<dbReference type="OrthoDB" id="3532430at2759"/>
<evidence type="ECO:0000256" key="1">
    <source>
        <dbReference type="SAM" id="Coils"/>
    </source>
</evidence>
<dbReference type="eggNOG" id="ENOG502SS15">
    <property type="taxonomic scope" value="Eukaryota"/>
</dbReference>
<dbReference type="PANTHER" id="PTHR34826">
    <property type="entry name" value="UPF0590 PROTEIN C409.17C"/>
    <property type="match status" value="1"/>
</dbReference>
<keyword evidence="1" id="KW-0175">Coiled coil</keyword>
<protein>
    <recommendedName>
        <fullName evidence="3">Domain of unknown function at the cortex 1 domain-containing protein</fullName>
    </recommendedName>
</protein>
<feature type="coiled-coil region" evidence="1">
    <location>
        <begin position="381"/>
        <end position="415"/>
    </location>
</feature>
<feature type="region of interest" description="Disordered" evidence="2">
    <location>
        <begin position="44"/>
        <end position="121"/>
    </location>
</feature>
<reference evidence="5" key="1">
    <citation type="journal article" date="2009" name="Genome Res.">
        <title>Comparative genomic analyses of the human fungal pathogens Coccidioides and their relatives.</title>
        <authorList>
            <person name="Sharpton T.J."/>
            <person name="Stajich J.E."/>
            <person name="Rounsley S.D."/>
            <person name="Gardner M.J."/>
            <person name="Wortman J.R."/>
            <person name="Jordar V.S."/>
            <person name="Maiti R."/>
            <person name="Kodira C.D."/>
            <person name="Neafsey D.E."/>
            <person name="Zeng Q."/>
            <person name="Hung C.-Y."/>
            <person name="McMahan C."/>
            <person name="Muszewska A."/>
            <person name="Grynberg M."/>
            <person name="Mandel M.A."/>
            <person name="Kellner E.M."/>
            <person name="Barker B.M."/>
            <person name="Galgiani J.N."/>
            <person name="Orbach M.J."/>
            <person name="Kirkland T.N."/>
            <person name="Cole G.T."/>
            <person name="Henn M.R."/>
            <person name="Birren B.W."/>
            <person name="Taylor J.W."/>
        </authorList>
    </citation>
    <scope>NUCLEOTIDE SEQUENCE [LARGE SCALE GENOMIC DNA]</scope>
    <source>
        <strain evidence="5">UAMH 1704</strain>
    </source>
</reference>
<dbReference type="GeneID" id="8439130"/>
<evidence type="ECO:0000313" key="4">
    <source>
        <dbReference type="EMBL" id="EEP77468.1"/>
    </source>
</evidence>
<evidence type="ECO:0000313" key="5">
    <source>
        <dbReference type="Proteomes" id="UP000002058"/>
    </source>
</evidence>
<feature type="domain" description="Domain of unknown function at the cortex 1" evidence="3">
    <location>
        <begin position="760"/>
        <end position="1030"/>
    </location>
</feature>
<keyword evidence="5" id="KW-1185">Reference proteome</keyword>
<dbReference type="HOGENOM" id="CLU_289377_0_0_1"/>
<dbReference type="EMBL" id="CH476615">
    <property type="protein sequence ID" value="EEP77468.1"/>
    <property type="molecule type" value="Genomic_DNA"/>
</dbReference>
<evidence type="ECO:0000256" key="2">
    <source>
        <dbReference type="SAM" id="MobiDB-lite"/>
    </source>
</evidence>
<dbReference type="KEGG" id="ure:UREG_02317"/>
<gene>
    <name evidence="4" type="ORF">UREG_02317</name>
</gene>
<evidence type="ECO:0000259" key="3">
    <source>
        <dbReference type="Pfam" id="PF08588"/>
    </source>
</evidence>
<feature type="coiled-coil region" evidence="1">
    <location>
        <begin position="465"/>
        <end position="626"/>
    </location>
</feature>
<feature type="region of interest" description="Disordered" evidence="2">
    <location>
        <begin position="1036"/>
        <end position="1060"/>
    </location>
</feature>
<dbReference type="PANTHER" id="PTHR34826:SF2">
    <property type="entry name" value="UPF0590 PROTEIN C409.17C"/>
    <property type="match status" value="1"/>
</dbReference>
<feature type="compositionally biased region" description="Acidic residues" evidence="2">
    <location>
        <begin position="1036"/>
        <end position="1045"/>
    </location>
</feature>
<dbReference type="Pfam" id="PF08588">
    <property type="entry name" value="Duc1"/>
    <property type="match status" value="1"/>
</dbReference>
<proteinExistence type="predicted"/>
<dbReference type="AlphaFoldDB" id="C4JF95"/>
<organism evidence="4 5">
    <name type="scientific">Uncinocarpus reesii (strain UAMH 1704)</name>
    <dbReference type="NCBI Taxonomy" id="336963"/>
    <lineage>
        <taxon>Eukaryota</taxon>
        <taxon>Fungi</taxon>
        <taxon>Dikarya</taxon>
        <taxon>Ascomycota</taxon>
        <taxon>Pezizomycotina</taxon>
        <taxon>Eurotiomycetes</taxon>
        <taxon>Eurotiomycetidae</taxon>
        <taxon>Onygenales</taxon>
        <taxon>Onygenaceae</taxon>
        <taxon>Uncinocarpus</taxon>
    </lineage>
</organism>
<dbReference type="Proteomes" id="UP000002058">
    <property type="component" value="Unassembled WGS sequence"/>
</dbReference>
<sequence>MECPLTAPTQNWVESRPKLLNTYQSLLSRLEHRIDCKMRVTDHAPYTPKCRSSNRAKRGAPGGADSSTGLTPHILRTRLVASSPAAPTNAEPTKPYAKGKPRRHTTPFPQSNSKKRKLGLAASPKEEVQLCQYVPFSDIVDSRTRRRIARAGFSEEMNAIEERRRIQKKLEKQKDDELRQLKDELDRLKSARVDRADTVDVVLQDGIDTEDDDMDFDEGIDTFDEFNGPHAPELHCLPALMDAGTQVSFHSCRGEVQSLKEGLERKKLEQRTLFQEWQRVVNNPNPDIERTGMEPALSTPPPDLAAQVIASLRAATARADEAAQTVVTVQEELSTHGFDGVDAMEVITNIGARFRHARMELERAVPGETPSANLSNWSTTIDALVERIHRLVTDLKKTQEQVTGYQERETALRRQFDSALLRYEETCKKNENLEKYTETVAEDMLDARMKLQRLGKEIESHATDKTRLTAALESYRKDVKMLESLNEKLEDEITVSKQQIDDLEIANNKLDERNELSKARIAILQKNLSREHDLRQRLQSSLDQCNSEISNLKWRTEQLDTEYEHVKAVLKEASAKEAENHEKQVGTLNARLSSISTSLDLSNAENGKLQEQKSQLERRLSDFQLLFSREAIQTAQRRAKETLEAFEKWQEGIELLEEVSRREGMIREEARSFGAIGSEPITPGPCTRFKNVEMAKLDVNGVAANRADGTAIHESRDNVITLTRFPVAKAHAFTAGGSLTFTSISTTKMASEEPAERYTLKVTAGPTYDSKSHRIVPVNADETLAIETEHSTVNLCVRIQDYNGLPPNSPRTSNYFSHPDRQSNLYSIAISLVPKRTIPGSELVFGNDFDHPIRDRLPPGTNYALKLAQWTIDPGLEGDAYADRPYLYGAALSSWNFFRICEREGGSEIGVDGEDANHLGSVELHDQVIAEGSEGSGKQVRESLNIPDDADSRKKHFLDVNNRQMFEFEAGRLYKADFGNPYLGFSDFTLRLPGFSLDVAKYIDQKNHSLRYVLKNKNTGDIYFVVLFTLLLDNDDGDQAEEDGEMQQRREQEPEESEVD</sequence>
<dbReference type="InterPro" id="IPR013897">
    <property type="entry name" value="Duc1"/>
</dbReference>
<dbReference type="VEuPathDB" id="FungiDB:UREG_02317"/>
<dbReference type="InParanoid" id="C4JF95"/>